<gene>
    <name evidence="4" type="ORF">CRN52_13455</name>
</gene>
<comment type="caution">
    <text evidence="4">The sequence shown here is derived from an EMBL/GenBank/DDBJ whole genome shotgun (WGS) entry which is preliminary data.</text>
</comment>
<keyword evidence="3" id="KW-0472">Membrane</keyword>
<evidence type="ECO:0008006" key="6">
    <source>
        <dbReference type="Google" id="ProtNLM"/>
    </source>
</evidence>
<keyword evidence="3" id="KW-1133">Transmembrane helix</keyword>
<dbReference type="EMBL" id="PDGH01000101">
    <property type="protein sequence ID" value="POB47079.1"/>
    <property type="molecule type" value="Genomic_DNA"/>
</dbReference>
<reference evidence="4 5" key="1">
    <citation type="journal article" date="2018" name="Front. Microbiol.">
        <title>Phylogeny of Vibrio vulnificus from the Analysis of the Core-Genome: Implications for Intra-Species Taxonomy.</title>
        <authorList>
            <person name="Roig F.J."/>
            <person name="Gonzalez-Candelas F."/>
            <person name="Sanjuan E."/>
            <person name="Fouz B."/>
            <person name="Feil E.J."/>
            <person name="Llorens C."/>
            <person name="Baker-Austin C."/>
            <person name="Oliver J.D."/>
            <person name="Danin-Poleg Y."/>
            <person name="Gibas C.J."/>
            <person name="Kashi Y."/>
            <person name="Gulig P.A."/>
            <person name="Morrison S.S."/>
            <person name="Amaro C."/>
        </authorList>
    </citation>
    <scope>NUCLEOTIDE SEQUENCE [LARGE SCALE GENOMIC DNA]</scope>
    <source>
        <strain evidence="4 5">CECT4608</strain>
    </source>
</reference>
<accession>A0A2S3R1U2</accession>
<dbReference type="AlphaFoldDB" id="A0A2S3R1U2"/>
<feature type="transmembrane region" description="Helical" evidence="3">
    <location>
        <begin position="39"/>
        <end position="56"/>
    </location>
</feature>
<dbReference type="Pfam" id="PF03743">
    <property type="entry name" value="TrbI"/>
    <property type="match status" value="1"/>
</dbReference>
<name>A0A2S3R1U2_VIBVL</name>
<organism evidence="4 5">
    <name type="scientific">Vibrio vulnificus</name>
    <dbReference type="NCBI Taxonomy" id="672"/>
    <lineage>
        <taxon>Bacteria</taxon>
        <taxon>Pseudomonadati</taxon>
        <taxon>Pseudomonadota</taxon>
        <taxon>Gammaproteobacteria</taxon>
        <taxon>Vibrionales</taxon>
        <taxon>Vibrionaceae</taxon>
        <taxon>Vibrio</taxon>
    </lineage>
</organism>
<keyword evidence="3" id="KW-0812">Transmembrane</keyword>
<evidence type="ECO:0000313" key="5">
    <source>
        <dbReference type="Proteomes" id="UP000237466"/>
    </source>
</evidence>
<evidence type="ECO:0000256" key="2">
    <source>
        <dbReference type="SAM" id="MobiDB-lite"/>
    </source>
</evidence>
<dbReference type="CDD" id="cd16430">
    <property type="entry name" value="TraB"/>
    <property type="match status" value="1"/>
</dbReference>
<dbReference type="InterPro" id="IPR005498">
    <property type="entry name" value="T4SS_VirB10/TraB/TrbI"/>
</dbReference>
<protein>
    <recommendedName>
        <fullName evidence="6">Conjugal transfer protein TraB</fullName>
    </recommendedName>
</protein>
<evidence type="ECO:0000313" key="4">
    <source>
        <dbReference type="EMBL" id="POB47079.1"/>
    </source>
</evidence>
<feature type="region of interest" description="Disordered" evidence="2">
    <location>
        <begin position="223"/>
        <end position="247"/>
    </location>
</feature>
<feature type="coiled-coil region" evidence="1">
    <location>
        <begin position="105"/>
        <end position="172"/>
    </location>
</feature>
<dbReference type="RefSeq" id="WP_095665272.1">
    <property type="nucleotide sequence ID" value="NZ_PDGH01000101.1"/>
</dbReference>
<keyword evidence="1" id="KW-0175">Coiled coil</keyword>
<sequence length="557" mass="60005">MKVTLTQKAKEAAARLLKKSAERDYDENSFWADEKKRKFVIFGIVAALIVIASSLMPDQHVRAKRGKNEYQLVTDDISGESSKPTTVFSEGGADKLDEIASADLLKVMETEMQAREEQVQDERDDLAKEKQAIYDELDEAEMKMQQQKRDSEAKHKNALNQLKDENKQNIQNVVNALMNGEDISKLAPGVKLPENANPYVANQGGFNGGNSAQNLAPNTVVGPRNSSAAQSNYSAPTMTRGIPQSGIRVVNSGSSMRVATGQMLDKANGPVSANGEKSKSLTIFEQLAEAKAQLRSKQNEMRIAAESRAEVIKQEKIRKSNLVPLTAGSIISGTLMNGSYVPTGSNASNDPMPGIFRIKREALMPNFNVSEEVKECVIVASAKPIIESTRVDYRASTITCIRDDGTATEDSIKAVATGRDGSTGVPATLISRNGEMLAKTAMAGFLQGLTDIFSQTSLEVNSEDGVYAISGKQMTQLTGSAALGGAGTAMERLADYYMELADKMQPTLKVSPGVEVDFIVTSLSVLDFNEDTGTAQQPTAVNGNATNVATQTVGIRR</sequence>
<feature type="compositionally biased region" description="Polar residues" evidence="2">
    <location>
        <begin position="224"/>
        <end position="237"/>
    </location>
</feature>
<dbReference type="Proteomes" id="UP000237466">
    <property type="component" value="Unassembled WGS sequence"/>
</dbReference>
<evidence type="ECO:0000256" key="1">
    <source>
        <dbReference type="SAM" id="Coils"/>
    </source>
</evidence>
<proteinExistence type="predicted"/>
<evidence type="ECO:0000256" key="3">
    <source>
        <dbReference type="SAM" id="Phobius"/>
    </source>
</evidence>